<reference evidence="5" key="1">
    <citation type="journal article" date="2013" name="ISME J.">
        <title>A small predatory core genome in the divergent marine Bacteriovorax marinus SJ and the terrestrial Bdellovibrio bacteriovorus.</title>
        <authorList>
            <person name="Crossman L.C."/>
            <person name="Chen H."/>
            <person name="Cerdeno-Tarraga A.M."/>
            <person name="Brooks K."/>
            <person name="Quail M.A."/>
            <person name="Pineiro S.A."/>
            <person name="Hobley L."/>
            <person name="Sockett R.E."/>
            <person name="Bentley S.D."/>
            <person name="Parkhill J."/>
            <person name="Williams H.N."/>
            <person name="Stine O.C."/>
        </authorList>
    </citation>
    <scope>NUCLEOTIDE SEQUENCE [LARGE SCALE GENOMIC DNA]</scope>
    <source>
        <strain evidence="5">ATCC BAA-682 / DSM 15412 / SJ</strain>
    </source>
</reference>
<evidence type="ECO:0000313" key="4">
    <source>
        <dbReference type="EMBL" id="CBW26920.1"/>
    </source>
</evidence>
<keyword evidence="1 2" id="KW-0238">DNA-binding</keyword>
<feature type="domain" description="HTH tetR-type" evidence="3">
    <location>
        <begin position="6"/>
        <end position="66"/>
    </location>
</feature>
<dbReference type="AlphaFoldDB" id="E1X3J1"/>
<dbReference type="GO" id="GO:0003677">
    <property type="term" value="F:DNA binding"/>
    <property type="evidence" value="ECO:0007669"/>
    <property type="project" value="UniProtKB-UniRule"/>
</dbReference>
<dbReference type="InterPro" id="IPR009057">
    <property type="entry name" value="Homeodomain-like_sf"/>
</dbReference>
<name>E1X3J1_HALMS</name>
<proteinExistence type="predicted"/>
<dbReference type="SUPFAM" id="SSF46689">
    <property type="entry name" value="Homeodomain-like"/>
    <property type="match status" value="1"/>
</dbReference>
<dbReference type="PATRIC" id="fig|862908.3.peg.2008"/>
<dbReference type="RefSeq" id="WP_014244698.1">
    <property type="nucleotide sequence ID" value="NC_016620.1"/>
</dbReference>
<protein>
    <submittedName>
        <fullName evidence="4">TetR-family regulatory protein</fullName>
    </submittedName>
</protein>
<dbReference type="SUPFAM" id="SSF48498">
    <property type="entry name" value="Tetracyclin repressor-like, C-terminal domain"/>
    <property type="match status" value="1"/>
</dbReference>
<dbReference type="PANTHER" id="PTHR43479:SF11">
    <property type="entry name" value="ACREF_ENVCD OPERON REPRESSOR-RELATED"/>
    <property type="match status" value="1"/>
</dbReference>
<dbReference type="PROSITE" id="PS50977">
    <property type="entry name" value="HTH_TETR_2"/>
    <property type="match status" value="1"/>
</dbReference>
<dbReference type="eggNOG" id="COG1309">
    <property type="taxonomic scope" value="Bacteria"/>
</dbReference>
<dbReference type="InterPro" id="IPR023772">
    <property type="entry name" value="DNA-bd_HTH_TetR-type_CS"/>
</dbReference>
<feature type="DNA-binding region" description="H-T-H motif" evidence="2">
    <location>
        <begin position="29"/>
        <end position="48"/>
    </location>
</feature>
<sequence length="209" mass="23801">MTRPSRNQDKLLIEAGKKLLPELGVSGMSIQRVADEAGVNLGMFSYHFKTKANFIQQVLRSIREDAQGAVGFTFSDTDTSIEKFQKFLFFMAKTFRDQRKLVLSLFKDILNQDPDVSEMVLKKSNDQLEVLRQLIIECQKDGYIDEKTPVRQIELFCNSAMKGPIVMVAAMERIQQDNLDDLAPYEAEVLTDSDISQLVSMILRGIRLK</sequence>
<evidence type="ECO:0000259" key="3">
    <source>
        <dbReference type="PROSITE" id="PS50977"/>
    </source>
</evidence>
<evidence type="ECO:0000313" key="5">
    <source>
        <dbReference type="Proteomes" id="UP000008963"/>
    </source>
</evidence>
<dbReference type="KEGG" id="bmx:BMS_2111"/>
<dbReference type="Proteomes" id="UP000008963">
    <property type="component" value="Chromosome"/>
</dbReference>
<evidence type="ECO:0000256" key="2">
    <source>
        <dbReference type="PROSITE-ProRule" id="PRU00335"/>
    </source>
</evidence>
<keyword evidence="5" id="KW-1185">Reference proteome</keyword>
<dbReference type="PROSITE" id="PS01081">
    <property type="entry name" value="HTH_TETR_1"/>
    <property type="match status" value="1"/>
</dbReference>
<dbReference type="PANTHER" id="PTHR43479">
    <property type="entry name" value="ACREF/ENVCD OPERON REPRESSOR-RELATED"/>
    <property type="match status" value="1"/>
</dbReference>
<dbReference type="EMBL" id="FQ312005">
    <property type="protein sequence ID" value="CBW26920.1"/>
    <property type="molecule type" value="Genomic_DNA"/>
</dbReference>
<dbReference type="InterPro" id="IPR036271">
    <property type="entry name" value="Tet_transcr_reg_TetR-rel_C_sf"/>
</dbReference>
<accession>E1X3J1</accession>
<dbReference type="Pfam" id="PF00440">
    <property type="entry name" value="TetR_N"/>
    <property type="match status" value="1"/>
</dbReference>
<dbReference type="Gene3D" id="1.10.357.10">
    <property type="entry name" value="Tetracycline Repressor, domain 2"/>
    <property type="match status" value="1"/>
</dbReference>
<dbReference type="OrthoDB" id="2356263at2"/>
<evidence type="ECO:0000256" key="1">
    <source>
        <dbReference type="ARBA" id="ARBA00023125"/>
    </source>
</evidence>
<dbReference type="HOGENOM" id="CLU_1271325_0_0_7"/>
<organism evidence="4 5">
    <name type="scientific">Halobacteriovorax marinus (strain ATCC BAA-682 / DSM 15412 / SJ)</name>
    <name type="common">Bacteriovorax marinus</name>
    <dbReference type="NCBI Taxonomy" id="862908"/>
    <lineage>
        <taxon>Bacteria</taxon>
        <taxon>Pseudomonadati</taxon>
        <taxon>Bdellovibrionota</taxon>
        <taxon>Bacteriovoracia</taxon>
        <taxon>Bacteriovoracales</taxon>
        <taxon>Halobacteriovoraceae</taxon>
        <taxon>Halobacteriovorax</taxon>
    </lineage>
</organism>
<gene>
    <name evidence="4" type="ordered locus">BMS_2111</name>
</gene>
<dbReference type="InterPro" id="IPR050624">
    <property type="entry name" value="HTH-type_Tx_Regulator"/>
</dbReference>
<dbReference type="STRING" id="862908.BMS_2111"/>
<dbReference type="InterPro" id="IPR001647">
    <property type="entry name" value="HTH_TetR"/>
</dbReference>